<comment type="cofactor">
    <cofactor evidence="1">
        <name>Mo-bis(molybdopterin guanine dinucleotide)</name>
        <dbReference type="ChEBI" id="CHEBI:60539"/>
    </cofactor>
</comment>
<keyword evidence="11" id="KW-1185">Reference proteome</keyword>
<dbReference type="InterPro" id="IPR006656">
    <property type="entry name" value="Mopterin_OxRdtase"/>
</dbReference>
<evidence type="ECO:0000313" key="11">
    <source>
        <dbReference type="Proteomes" id="UP001232750"/>
    </source>
</evidence>
<dbReference type="PANTHER" id="PTHR43742">
    <property type="entry name" value="TRIMETHYLAMINE-N-OXIDE REDUCTASE"/>
    <property type="match status" value="1"/>
</dbReference>
<feature type="domain" description="Molybdopterin oxidoreductase" evidence="8">
    <location>
        <begin position="66"/>
        <end position="566"/>
    </location>
</feature>
<keyword evidence="6" id="KW-0408">Iron</keyword>
<dbReference type="InterPro" id="IPR006657">
    <property type="entry name" value="MoPterin_dinucl-bd_dom"/>
</dbReference>
<evidence type="ECO:0000256" key="1">
    <source>
        <dbReference type="ARBA" id="ARBA00001942"/>
    </source>
</evidence>
<dbReference type="Gene3D" id="3.40.50.12440">
    <property type="match status" value="2"/>
</dbReference>
<evidence type="ECO:0000256" key="2">
    <source>
        <dbReference type="ARBA" id="ARBA00010312"/>
    </source>
</evidence>
<comment type="caution">
    <text evidence="10">The sequence shown here is derived from an EMBL/GenBank/DDBJ whole genome shotgun (WGS) entry which is preliminary data.</text>
</comment>
<proteinExistence type="inferred from homology"/>
<dbReference type="Gene3D" id="3.40.228.10">
    <property type="entry name" value="Dimethylsulfoxide Reductase, domain 2"/>
    <property type="match status" value="1"/>
</dbReference>
<dbReference type="Pfam" id="PF01568">
    <property type="entry name" value="Molydop_binding"/>
    <property type="match status" value="1"/>
</dbReference>
<gene>
    <name evidence="10" type="ORF">QNJ86_07395</name>
</gene>
<organism evidence="10 11">
    <name type="scientific">Gordonibacter faecis</name>
    <dbReference type="NCBI Taxonomy" id="3047475"/>
    <lineage>
        <taxon>Bacteria</taxon>
        <taxon>Bacillati</taxon>
        <taxon>Actinomycetota</taxon>
        <taxon>Coriobacteriia</taxon>
        <taxon>Eggerthellales</taxon>
        <taxon>Eggerthellaceae</taxon>
        <taxon>Gordonibacter</taxon>
    </lineage>
</organism>
<evidence type="ECO:0000256" key="7">
    <source>
        <dbReference type="ARBA" id="ARBA00023014"/>
    </source>
</evidence>
<dbReference type="Gene3D" id="3.40.50.740">
    <property type="match status" value="1"/>
</dbReference>
<dbReference type="Gene3D" id="2.40.40.20">
    <property type="match status" value="1"/>
</dbReference>
<evidence type="ECO:0000259" key="8">
    <source>
        <dbReference type="Pfam" id="PF00384"/>
    </source>
</evidence>
<name>A0ABT7DM74_9ACTN</name>
<dbReference type="Proteomes" id="UP001232750">
    <property type="component" value="Unassembled WGS sequence"/>
</dbReference>
<evidence type="ECO:0000259" key="9">
    <source>
        <dbReference type="Pfam" id="PF01568"/>
    </source>
</evidence>
<keyword evidence="7" id="KW-0411">Iron-sulfur</keyword>
<reference evidence="10 11" key="1">
    <citation type="submission" date="2023-05" db="EMBL/GenBank/DDBJ databases">
        <title>Gordonibacter KGMB12511T sp. nov., isolated from faeces of healthy Korean.</title>
        <authorList>
            <person name="Kim H.S."/>
            <person name="Kim J.-S."/>
            <person name="Suh M.K."/>
            <person name="Eom M.K."/>
            <person name="Do H.E."/>
            <person name="Lee J.-S."/>
        </authorList>
    </citation>
    <scope>NUCLEOTIDE SEQUENCE [LARGE SCALE GENOMIC DNA]</scope>
    <source>
        <strain evidence="10 11">KGMB12511</strain>
    </source>
</reference>
<evidence type="ECO:0000256" key="4">
    <source>
        <dbReference type="ARBA" id="ARBA00022723"/>
    </source>
</evidence>
<keyword evidence="5" id="KW-0560">Oxidoreductase</keyword>
<dbReference type="PROSITE" id="PS00932">
    <property type="entry name" value="MOLYBDOPTERIN_PROK_3"/>
    <property type="match status" value="1"/>
</dbReference>
<sequence>MSENENFVYTACQGWGCHEHCVLKTYVKDGVIERTERAILKGPRAERHRVCQKGMVVGKLPYIKERILHPLKRTGERGEGKFEQISWDQAIEEITEKMQDSIEKYGPETVMVNTFCCGIVGGVGALETALTLRLIFTSGATRFHFPIIDVAGQWEYNIEDGDGGFTIMSDTDALADAKYLITWGGNPVGWTRAAHTTRTIIDAQEKGMKLVHIGLVYDCTAAKADQFIPINAATDAALALAMAKIVIDEDRVDEDALLKYTCAPLLIRDDNGQYLREADIKEGGDPKTLLCWDKTTNGPAPIGPAESIDRDLEDRTFSSFANYRTNTTVSAEDLDPELDKIVEINGIACKTAFAKLKEHLEPWTPEKQESITGVPAQVAIDLVHEYMDADPGCIYLNDGLRYSNGGQAYRAINLLPILTGNFAKRGGRITISPLGDGETVYLNDTEMTMPDGYENMKGNQVSFDEILESFDHPERQQYRVYLNTYVNPVHAWPNPKVVCDQFLKRLDLMIDIDFRMTDSTAWADYVLPVCTPFEREEILATANTMTLLEAAIEPMGESKPPSFIYSIFAKAMGVGDYFEGMEDADWHRLRLSGGDPKLGGPEPITYERLKEEKTIPLYGAVDDTDVYARKAWKFDTVSGRYEFYCEDLAGAGGGFGTYEEPRLHDPEKLADYPLQMYPGRHRVFMQTQFTEFPELTAIGGDKPRVSLNPATAKERGIKEGDLIEVYNYQGKMTSVATLSEAFPPGMAHVWYAYPKKFHRDNPPTVLSTTLTGPEAHTPMTDEWERINTAKSLAAGVPKALIYNGLDRVETYWEDLCEVRKIEEA</sequence>
<keyword evidence="3" id="KW-0500">Molybdenum</keyword>
<evidence type="ECO:0000256" key="3">
    <source>
        <dbReference type="ARBA" id="ARBA00022505"/>
    </source>
</evidence>
<evidence type="ECO:0000256" key="6">
    <source>
        <dbReference type="ARBA" id="ARBA00023004"/>
    </source>
</evidence>
<dbReference type="SUPFAM" id="SSF53706">
    <property type="entry name" value="Formate dehydrogenase/DMSO reductase, domains 1-3"/>
    <property type="match status" value="1"/>
</dbReference>
<dbReference type="EMBL" id="JASJEU010000013">
    <property type="protein sequence ID" value="MDJ1650621.1"/>
    <property type="molecule type" value="Genomic_DNA"/>
</dbReference>
<dbReference type="InterPro" id="IPR006655">
    <property type="entry name" value="Mopterin_OxRdtase_prok_CS"/>
</dbReference>
<protein>
    <submittedName>
        <fullName evidence="10">Molybdopterin-dependent oxidoreductase</fullName>
    </submittedName>
</protein>
<dbReference type="Gene3D" id="3.30.2070.10">
    <property type="entry name" value="Formate dehydrogenase/DMSO reductase"/>
    <property type="match status" value="1"/>
</dbReference>
<dbReference type="InterPro" id="IPR009010">
    <property type="entry name" value="Asp_de-COase-like_dom_sf"/>
</dbReference>
<dbReference type="InterPro" id="IPR050612">
    <property type="entry name" value="Prok_Mopterin_Oxidored"/>
</dbReference>
<comment type="similarity">
    <text evidence="2">Belongs to the prokaryotic molybdopterin-containing oxidoreductase family.</text>
</comment>
<feature type="domain" description="Molybdopterin dinucleotide-binding" evidence="9">
    <location>
        <begin position="676"/>
        <end position="776"/>
    </location>
</feature>
<dbReference type="SUPFAM" id="SSF50692">
    <property type="entry name" value="ADC-like"/>
    <property type="match status" value="1"/>
</dbReference>
<accession>A0ABT7DM74</accession>
<evidence type="ECO:0000313" key="10">
    <source>
        <dbReference type="EMBL" id="MDJ1650621.1"/>
    </source>
</evidence>
<dbReference type="PANTHER" id="PTHR43742:SF6">
    <property type="entry name" value="OXIDOREDUCTASE YYAE-RELATED"/>
    <property type="match status" value="1"/>
</dbReference>
<evidence type="ECO:0000256" key="5">
    <source>
        <dbReference type="ARBA" id="ARBA00023002"/>
    </source>
</evidence>
<keyword evidence="4" id="KW-0479">Metal-binding</keyword>
<dbReference type="RefSeq" id="WP_283831962.1">
    <property type="nucleotide sequence ID" value="NZ_JASJEU010000013.1"/>
</dbReference>
<dbReference type="PROSITE" id="PS00490">
    <property type="entry name" value="MOLYBDOPTERIN_PROK_2"/>
    <property type="match status" value="1"/>
</dbReference>
<dbReference type="Pfam" id="PF00384">
    <property type="entry name" value="Molybdopterin"/>
    <property type="match status" value="1"/>
</dbReference>